<protein>
    <submittedName>
        <fullName evidence="1">Uncharacterized protein</fullName>
    </submittedName>
</protein>
<proteinExistence type="predicted"/>
<dbReference type="EMBL" id="PZZZ01000017">
    <property type="protein sequence ID" value="PTM86474.1"/>
    <property type="molecule type" value="Genomic_DNA"/>
</dbReference>
<dbReference type="Proteomes" id="UP000241247">
    <property type="component" value="Unassembled WGS sequence"/>
</dbReference>
<dbReference type="RefSeq" id="WP_108004919.1">
    <property type="nucleotide sequence ID" value="NZ_JBHEEX010000027.1"/>
</dbReference>
<evidence type="ECO:0000313" key="2">
    <source>
        <dbReference type="Proteomes" id="UP000241247"/>
    </source>
</evidence>
<dbReference type="OrthoDB" id="9813719at2"/>
<organism evidence="1 2">
    <name type="scientific">Mycoplana dimorpha</name>
    <dbReference type="NCBI Taxonomy" id="28320"/>
    <lineage>
        <taxon>Bacteria</taxon>
        <taxon>Pseudomonadati</taxon>
        <taxon>Pseudomonadota</taxon>
        <taxon>Alphaproteobacteria</taxon>
        <taxon>Hyphomicrobiales</taxon>
        <taxon>Rhizobiaceae</taxon>
        <taxon>Mycoplana</taxon>
    </lineage>
</organism>
<evidence type="ECO:0000313" key="1">
    <source>
        <dbReference type="EMBL" id="PTM86474.1"/>
    </source>
</evidence>
<gene>
    <name evidence="1" type="ORF">C7449_1174</name>
</gene>
<name>A0A2T5AIB0_MYCDI</name>
<dbReference type="AlphaFoldDB" id="A0A2T5AIB0"/>
<comment type="caution">
    <text evidence="1">The sequence shown here is derived from an EMBL/GenBank/DDBJ whole genome shotgun (WGS) entry which is preliminary data.</text>
</comment>
<reference evidence="1 2" key="1">
    <citation type="submission" date="2018-04" db="EMBL/GenBank/DDBJ databases">
        <title>Genomic Encyclopedia of Type Strains, Phase IV (KMG-IV): sequencing the most valuable type-strain genomes for metagenomic binning, comparative biology and taxonomic classification.</title>
        <authorList>
            <person name="Goeker M."/>
        </authorList>
    </citation>
    <scope>NUCLEOTIDE SEQUENCE [LARGE SCALE GENOMIC DNA]</scope>
    <source>
        <strain evidence="1 2">DSM 7138</strain>
    </source>
</reference>
<sequence>MEELLKPEELLNRIEVWCNEEVQMQRFPKGSWPLLRKAAISGEFSRSQIQGLTGYQERQARTVLSSLLNVGVLKSDTARGKVRLGFLVDIFERWLPRRYPAVR</sequence>
<keyword evidence="2" id="KW-1185">Reference proteome</keyword>
<accession>A0A2T5AIB0</accession>